<name>A0ABQ1ZCY9_9BACL</name>
<reference evidence="3" key="1">
    <citation type="journal article" date="2019" name="Int. J. Syst. Evol. Microbiol.">
        <title>The Global Catalogue of Microorganisms (GCM) 10K type strain sequencing project: providing services to taxonomists for standard genome sequencing and annotation.</title>
        <authorList>
            <consortium name="The Broad Institute Genomics Platform"/>
            <consortium name="The Broad Institute Genome Sequencing Center for Infectious Disease"/>
            <person name="Wu L."/>
            <person name="Ma J."/>
        </authorList>
    </citation>
    <scope>NUCLEOTIDE SEQUENCE [LARGE SCALE GENOMIC DNA]</scope>
    <source>
        <strain evidence="3">CGMCC 1.12770</strain>
    </source>
</reference>
<protein>
    <submittedName>
        <fullName evidence="2">Uncharacterized protein</fullName>
    </submittedName>
</protein>
<evidence type="ECO:0000313" key="3">
    <source>
        <dbReference type="Proteomes" id="UP000652153"/>
    </source>
</evidence>
<gene>
    <name evidence="2" type="ORF">GCM10008014_32260</name>
</gene>
<keyword evidence="3" id="KW-1185">Reference proteome</keyword>
<organism evidence="2 3">
    <name type="scientific">Paenibacillus silvae</name>
    <dbReference type="NCBI Taxonomy" id="1325358"/>
    <lineage>
        <taxon>Bacteria</taxon>
        <taxon>Bacillati</taxon>
        <taxon>Bacillota</taxon>
        <taxon>Bacilli</taxon>
        <taxon>Bacillales</taxon>
        <taxon>Paenibacillaceae</taxon>
        <taxon>Paenibacillus</taxon>
    </lineage>
</organism>
<evidence type="ECO:0000313" key="2">
    <source>
        <dbReference type="EMBL" id="GGH59036.1"/>
    </source>
</evidence>
<dbReference type="EMBL" id="BMFU01000004">
    <property type="protein sequence ID" value="GGH59036.1"/>
    <property type="molecule type" value="Genomic_DNA"/>
</dbReference>
<dbReference type="Proteomes" id="UP000652153">
    <property type="component" value="Unassembled WGS sequence"/>
</dbReference>
<proteinExistence type="predicted"/>
<feature type="region of interest" description="Disordered" evidence="1">
    <location>
        <begin position="1"/>
        <end position="26"/>
    </location>
</feature>
<evidence type="ECO:0000256" key="1">
    <source>
        <dbReference type="SAM" id="MobiDB-lite"/>
    </source>
</evidence>
<accession>A0ABQ1ZCY9</accession>
<sequence length="57" mass="6658">MAYLNNFMSEKGKMKNASTPRTAEPLPGVNAFLLRNALRSIFYSQNRKHSFQKHRMQ</sequence>
<comment type="caution">
    <text evidence="2">The sequence shown here is derived from an EMBL/GenBank/DDBJ whole genome shotgun (WGS) entry which is preliminary data.</text>
</comment>